<gene>
    <name evidence="3" type="ORF">CALVIDRAFT_526673</name>
</gene>
<evidence type="ECO:0000256" key="2">
    <source>
        <dbReference type="SAM" id="Phobius"/>
    </source>
</evidence>
<feature type="transmembrane region" description="Helical" evidence="2">
    <location>
        <begin position="93"/>
        <end position="115"/>
    </location>
</feature>
<accession>A0A167NB47</accession>
<name>A0A167NB47_CALVF</name>
<keyword evidence="2" id="KW-0472">Membrane</keyword>
<keyword evidence="2" id="KW-0812">Transmembrane</keyword>
<keyword evidence="2" id="KW-1133">Transmembrane helix</keyword>
<evidence type="ECO:0000313" key="3">
    <source>
        <dbReference type="EMBL" id="KZO97532.1"/>
    </source>
</evidence>
<dbReference type="Proteomes" id="UP000076738">
    <property type="component" value="Unassembled WGS sequence"/>
</dbReference>
<protein>
    <submittedName>
        <fullName evidence="3">Uncharacterized protein</fullName>
    </submittedName>
</protein>
<feature type="compositionally biased region" description="Polar residues" evidence="1">
    <location>
        <begin position="286"/>
        <end position="306"/>
    </location>
</feature>
<feature type="region of interest" description="Disordered" evidence="1">
    <location>
        <begin position="255"/>
        <end position="306"/>
    </location>
</feature>
<evidence type="ECO:0000256" key="1">
    <source>
        <dbReference type="SAM" id="MobiDB-lite"/>
    </source>
</evidence>
<keyword evidence="4" id="KW-1185">Reference proteome</keyword>
<proteinExistence type="predicted"/>
<dbReference type="OrthoDB" id="10450557at2759"/>
<sequence length="306" mass="32183">MAPCHPSTTPVPTPAPVPLRAQQHPQKRQAASSESFVHPASTGPVFPSSTDGSASSSTSYDLFGPLYPSPTVQPTGASISGGGTSALPSAKDVFIWIFVLIASGLVLLTALYRIWRLRQLNRSMSTFFRTGPSLQHPSSLGPVAVPPSDPRHPDHAGFYRHSQSAYPPFSYPSAPPRAHHPRVQGEGIGVGGRRLDSGYDADKEELPAYERGTLPGYGEVVRAGAGAVPAGGGYSMQHPVAVDGHGWEVVEMDRLGSPPREAGDLAPPPAISAPEEAPEHAVEVRPQTTGASNNPFRSTSPNDGNI</sequence>
<reference evidence="3 4" key="1">
    <citation type="journal article" date="2016" name="Mol. Biol. Evol.">
        <title>Comparative Genomics of Early-Diverging Mushroom-Forming Fungi Provides Insights into the Origins of Lignocellulose Decay Capabilities.</title>
        <authorList>
            <person name="Nagy L.G."/>
            <person name="Riley R."/>
            <person name="Tritt A."/>
            <person name="Adam C."/>
            <person name="Daum C."/>
            <person name="Floudas D."/>
            <person name="Sun H."/>
            <person name="Yadav J.S."/>
            <person name="Pangilinan J."/>
            <person name="Larsson K.H."/>
            <person name="Matsuura K."/>
            <person name="Barry K."/>
            <person name="Labutti K."/>
            <person name="Kuo R."/>
            <person name="Ohm R.A."/>
            <person name="Bhattacharya S.S."/>
            <person name="Shirouzu T."/>
            <person name="Yoshinaga Y."/>
            <person name="Martin F.M."/>
            <person name="Grigoriev I.V."/>
            <person name="Hibbett D.S."/>
        </authorList>
    </citation>
    <scope>NUCLEOTIDE SEQUENCE [LARGE SCALE GENOMIC DNA]</scope>
    <source>
        <strain evidence="3 4">TUFC12733</strain>
    </source>
</reference>
<organism evidence="3 4">
    <name type="scientific">Calocera viscosa (strain TUFC12733)</name>
    <dbReference type="NCBI Taxonomy" id="1330018"/>
    <lineage>
        <taxon>Eukaryota</taxon>
        <taxon>Fungi</taxon>
        <taxon>Dikarya</taxon>
        <taxon>Basidiomycota</taxon>
        <taxon>Agaricomycotina</taxon>
        <taxon>Dacrymycetes</taxon>
        <taxon>Dacrymycetales</taxon>
        <taxon>Dacrymycetaceae</taxon>
        <taxon>Calocera</taxon>
    </lineage>
</organism>
<dbReference type="EMBL" id="KV417279">
    <property type="protein sequence ID" value="KZO97532.1"/>
    <property type="molecule type" value="Genomic_DNA"/>
</dbReference>
<evidence type="ECO:0000313" key="4">
    <source>
        <dbReference type="Proteomes" id="UP000076738"/>
    </source>
</evidence>
<dbReference type="AlphaFoldDB" id="A0A167NB47"/>
<feature type="region of interest" description="Disordered" evidence="1">
    <location>
        <begin position="1"/>
        <end position="53"/>
    </location>
</feature>